<evidence type="ECO:0000313" key="8">
    <source>
        <dbReference type="EMBL" id="RXK02133.1"/>
    </source>
</evidence>
<dbReference type="GO" id="GO:0055085">
    <property type="term" value="P:transmembrane transport"/>
    <property type="evidence" value="ECO:0007669"/>
    <property type="project" value="InterPro"/>
</dbReference>
<evidence type="ECO:0000256" key="5">
    <source>
        <dbReference type="ARBA" id="ARBA00022989"/>
    </source>
</evidence>
<feature type="transmembrane region" description="Helical" evidence="7">
    <location>
        <begin position="279"/>
        <end position="298"/>
    </location>
</feature>
<evidence type="ECO:0000256" key="4">
    <source>
        <dbReference type="ARBA" id="ARBA00022692"/>
    </source>
</evidence>
<evidence type="ECO:0000256" key="2">
    <source>
        <dbReference type="ARBA" id="ARBA00022448"/>
    </source>
</evidence>
<evidence type="ECO:0000256" key="7">
    <source>
        <dbReference type="SAM" id="Phobius"/>
    </source>
</evidence>
<keyword evidence="5 7" id="KW-1133">Transmembrane helix</keyword>
<dbReference type="InterPro" id="IPR004776">
    <property type="entry name" value="Mem_transp_PIN-like"/>
</dbReference>
<organism evidence="8 9">
    <name type="scientific">Halarcobacter ebronensis</name>
    <dbReference type="NCBI Taxonomy" id="1462615"/>
    <lineage>
        <taxon>Bacteria</taxon>
        <taxon>Pseudomonadati</taxon>
        <taxon>Campylobacterota</taxon>
        <taxon>Epsilonproteobacteria</taxon>
        <taxon>Campylobacterales</taxon>
        <taxon>Arcobacteraceae</taxon>
        <taxon>Halarcobacter</taxon>
    </lineage>
</organism>
<dbReference type="EMBL" id="PDKK01000017">
    <property type="protein sequence ID" value="RXK02133.1"/>
    <property type="molecule type" value="Genomic_DNA"/>
</dbReference>
<keyword evidence="2" id="KW-0813">Transport</keyword>
<dbReference type="PANTHER" id="PTHR36838:SF1">
    <property type="entry name" value="SLR1864 PROTEIN"/>
    <property type="match status" value="1"/>
</dbReference>
<keyword evidence="4 7" id="KW-0812">Transmembrane</keyword>
<dbReference type="PANTHER" id="PTHR36838">
    <property type="entry name" value="AUXIN EFFLUX CARRIER FAMILY PROTEIN"/>
    <property type="match status" value="1"/>
</dbReference>
<keyword evidence="9" id="KW-1185">Reference proteome</keyword>
<reference evidence="8 9" key="1">
    <citation type="submission" date="2017-10" db="EMBL/GenBank/DDBJ databases">
        <title>Genomics of the genus Arcobacter.</title>
        <authorList>
            <person name="Perez-Cataluna A."/>
            <person name="Figueras M.J."/>
        </authorList>
    </citation>
    <scope>NUCLEOTIDE SEQUENCE [LARGE SCALE GENOMIC DNA]</scope>
    <source>
        <strain evidence="8 9">CECT 8441</strain>
    </source>
</reference>
<name>A0A4V1LZT7_9BACT</name>
<feature type="transmembrane region" description="Helical" evidence="7">
    <location>
        <begin position="254"/>
        <end position="272"/>
    </location>
</feature>
<keyword evidence="3" id="KW-1003">Cell membrane</keyword>
<feature type="transmembrane region" description="Helical" evidence="7">
    <location>
        <begin position="155"/>
        <end position="174"/>
    </location>
</feature>
<dbReference type="RefSeq" id="WP_129088238.1">
    <property type="nucleotide sequence ID" value="NZ_CP053836.1"/>
</dbReference>
<dbReference type="Pfam" id="PF03547">
    <property type="entry name" value="Mem_trans"/>
    <property type="match status" value="1"/>
</dbReference>
<evidence type="ECO:0000256" key="1">
    <source>
        <dbReference type="ARBA" id="ARBA00004141"/>
    </source>
</evidence>
<feature type="transmembrane region" description="Helical" evidence="7">
    <location>
        <begin position="57"/>
        <end position="77"/>
    </location>
</feature>
<feature type="transmembrane region" description="Helical" evidence="7">
    <location>
        <begin position="89"/>
        <end position="109"/>
    </location>
</feature>
<evidence type="ECO:0000256" key="6">
    <source>
        <dbReference type="ARBA" id="ARBA00023136"/>
    </source>
</evidence>
<feature type="transmembrane region" description="Helical" evidence="7">
    <location>
        <begin position="218"/>
        <end position="242"/>
    </location>
</feature>
<comment type="subcellular location">
    <subcellularLocation>
        <location evidence="1">Membrane</location>
        <topology evidence="1">Multi-pass membrane protein</topology>
    </subcellularLocation>
</comment>
<dbReference type="AlphaFoldDB" id="A0A4V1LZT7"/>
<sequence>MENLILILLCISFGYLISKLKVFSKDAATTLNQFAIYISLPSIILLQIPKLNFTMEAIIPIIIAWVVMTISAVLVLFSSKYFNFSKEVTGALMLVAVLTNSSFLGIPIISTYLGDSSLPYILIYDQFGTFIAFSIYGTFIASFYANKKEISLKLIFYKIITFPPFMALIAGLLLMGTEFNKITTDILKIFANTTIPVTLVAVGLQLQFKLPKEDIKPFSVALVIKLFIAPLIAIVICEIFSWNNEAAMVSILEAGMSPMITAGAIAAMVGLAPRLSSAIVGYGILISLLSSFILHKIII</sequence>
<gene>
    <name evidence="8" type="ORF">CRV07_14055</name>
</gene>
<comment type="caution">
    <text evidence="8">The sequence shown here is derived from an EMBL/GenBank/DDBJ whole genome shotgun (WGS) entry which is preliminary data.</text>
</comment>
<evidence type="ECO:0000313" key="9">
    <source>
        <dbReference type="Proteomes" id="UP000289758"/>
    </source>
</evidence>
<feature type="transmembrane region" description="Helical" evidence="7">
    <location>
        <begin position="34"/>
        <end position="51"/>
    </location>
</feature>
<feature type="transmembrane region" description="Helical" evidence="7">
    <location>
        <begin position="121"/>
        <end position="143"/>
    </location>
</feature>
<dbReference type="Proteomes" id="UP000289758">
    <property type="component" value="Unassembled WGS sequence"/>
</dbReference>
<accession>A0A4V1LZT7</accession>
<keyword evidence="6 7" id="KW-0472">Membrane</keyword>
<protein>
    <recommendedName>
        <fullName evidence="10">Transporter</fullName>
    </recommendedName>
</protein>
<proteinExistence type="predicted"/>
<evidence type="ECO:0000256" key="3">
    <source>
        <dbReference type="ARBA" id="ARBA00022475"/>
    </source>
</evidence>
<dbReference type="OrthoDB" id="9786183at2"/>
<feature type="transmembrane region" description="Helical" evidence="7">
    <location>
        <begin position="6"/>
        <end position="22"/>
    </location>
</feature>
<evidence type="ECO:0008006" key="10">
    <source>
        <dbReference type="Google" id="ProtNLM"/>
    </source>
</evidence>
<dbReference type="GO" id="GO:0016020">
    <property type="term" value="C:membrane"/>
    <property type="evidence" value="ECO:0007669"/>
    <property type="project" value="UniProtKB-SubCell"/>
</dbReference>